<organism evidence="5 6">
    <name type="scientific">Clavelina lepadiformis</name>
    <name type="common">Light-bulb sea squirt</name>
    <name type="synonym">Ascidia lepadiformis</name>
    <dbReference type="NCBI Taxonomy" id="159417"/>
    <lineage>
        <taxon>Eukaryota</taxon>
        <taxon>Metazoa</taxon>
        <taxon>Chordata</taxon>
        <taxon>Tunicata</taxon>
        <taxon>Ascidiacea</taxon>
        <taxon>Aplousobranchia</taxon>
        <taxon>Clavelinidae</taxon>
        <taxon>Clavelina</taxon>
    </lineage>
</organism>
<evidence type="ECO:0000256" key="4">
    <source>
        <dbReference type="SAM" id="MobiDB-lite"/>
    </source>
</evidence>
<evidence type="ECO:0000256" key="1">
    <source>
        <dbReference type="ARBA" id="ARBA00022468"/>
    </source>
</evidence>
<dbReference type="SMART" id="SM00367">
    <property type="entry name" value="LRR_CC"/>
    <property type="match status" value="3"/>
</dbReference>
<dbReference type="InterPro" id="IPR001611">
    <property type="entry name" value="Leu-rich_rpt"/>
</dbReference>
<proteinExistence type="predicted"/>
<dbReference type="EMBL" id="CAWYQH010000141">
    <property type="protein sequence ID" value="CAK8693856.1"/>
    <property type="molecule type" value="Genomic_DNA"/>
</dbReference>
<name>A0ABP0GSB9_CLALP</name>
<dbReference type="SUPFAM" id="SSF52047">
    <property type="entry name" value="RNI-like"/>
    <property type="match status" value="1"/>
</dbReference>
<dbReference type="PANTHER" id="PTHR24113">
    <property type="entry name" value="RAN GTPASE-ACTIVATING PROTEIN 1"/>
    <property type="match status" value="1"/>
</dbReference>
<dbReference type="Proteomes" id="UP001642483">
    <property type="component" value="Unassembled WGS sequence"/>
</dbReference>
<evidence type="ECO:0000256" key="3">
    <source>
        <dbReference type="ARBA" id="ARBA00022737"/>
    </source>
</evidence>
<evidence type="ECO:0000313" key="5">
    <source>
        <dbReference type="EMBL" id="CAK8693856.1"/>
    </source>
</evidence>
<dbReference type="Pfam" id="PF13516">
    <property type="entry name" value="LRR_6"/>
    <property type="match status" value="5"/>
</dbReference>
<keyword evidence="6" id="KW-1185">Reference proteome</keyword>
<dbReference type="InterPro" id="IPR006553">
    <property type="entry name" value="Leu-rich_rpt_Cys-con_subtyp"/>
</dbReference>
<accession>A0ABP0GSB9</accession>
<dbReference type="PANTHER" id="PTHR24113:SF12">
    <property type="entry name" value="RAN GTPASE-ACTIVATING PROTEIN 1"/>
    <property type="match status" value="1"/>
</dbReference>
<dbReference type="SMART" id="SM00368">
    <property type="entry name" value="LRR_RI"/>
    <property type="match status" value="5"/>
</dbReference>
<reference evidence="5 6" key="1">
    <citation type="submission" date="2024-02" db="EMBL/GenBank/DDBJ databases">
        <authorList>
            <person name="Daric V."/>
            <person name="Darras S."/>
        </authorList>
    </citation>
    <scope>NUCLEOTIDE SEQUENCE [LARGE SCALE GENOMIC DNA]</scope>
</reference>
<keyword evidence="2" id="KW-0433">Leucine-rich repeat</keyword>
<dbReference type="InterPro" id="IPR032675">
    <property type="entry name" value="LRR_dom_sf"/>
</dbReference>
<evidence type="ECO:0000313" key="6">
    <source>
        <dbReference type="Proteomes" id="UP001642483"/>
    </source>
</evidence>
<dbReference type="InterPro" id="IPR027038">
    <property type="entry name" value="RanGap"/>
</dbReference>
<keyword evidence="3" id="KW-0677">Repeat</keyword>
<feature type="compositionally biased region" description="Acidic residues" evidence="4">
    <location>
        <begin position="169"/>
        <end position="182"/>
    </location>
</feature>
<keyword evidence="1" id="KW-0343">GTPase activation</keyword>
<dbReference type="Gene3D" id="3.80.10.10">
    <property type="entry name" value="Ribonuclease Inhibitor"/>
    <property type="match status" value="1"/>
</dbReference>
<evidence type="ECO:0000256" key="2">
    <source>
        <dbReference type="ARBA" id="ARBA00022614"/>
    </source>
</evidence>
<sequence length="191" mass="20740">MRIDEINLSGNNVGDDGALSLSKCLHNIRSLYVSLCDIGDVGVKSLSEAIEHLPQPIDEIYLTGNKFGDDGALSLSKCLHNIKRLNLWNCNIGDVEVKSLSEVIEHLPQPIDEIDLSGNKFGDDGALLLSKCLHNIRRLYVGGCNIGDVGVKSLSEAIKHLPQPKPEVEGVDLVESSDDEELVSSSKSNHE</sequence>
<protein>
    <submittedName>
        <fullName evidence="5">Uncharacterized protein</fullName>
    </submittedName>
</protein>
<comment type="caution">
    <text evidence="5">The sequence shown here is derived from an EMBL/GenBank/DDBJ whole genome shotgun (WGS) entry which is preliminary data.</text>
</comment>
<feature type="region of interest" description="Disordered" evidence="4">
    <location>
        <begin position="165"/>
        <end position="191"/>
    </location>
</feature>
<gene>
    <name evidence="5" type="ORF">CVLEPA_LOCUS27146</name>
</gene>